<feature type="domain" description="Competence protein CoiA-like N-terminal" evidence="2">
    <location>
        <begin position="46"/>
        <end position="76"/>
    </location>
</feature>
<protein>
    <submittedName>
        <fullName evidence="3">Competence protein CoiA family protein</fullName>
    </submittedName>
</protein>
<sequence length="399" mass="42352">MESRGPPRAPECSPRGDGVLLPYGEAPDGRLVRASEVSAGLDCGCTCPACGAPLVARRGGVRIAHFAHAADHACASTHETMLHRLAKQLIAERAALTLPEVTVEYGGKHHRVRPAMTIHPEGAALEPGLDGLRPDILVTIAKRPLLVEIAVTHFCGPEKVALIQARRLAAVEINLSQIARDTPPDTLEHIILHTAPRRWLWNRLADAAMVAMRVEAARRTHSRDEALERVGCTLAEAAAAPTVEPGDPRLAWAVEATRDAGLSGAVGIAVAGDGCFAVAREIWQSRLVGRHVLGGIPLDERTVAASLYPVMRGGFAGPRPGGIAWRVITGRFPALRPPPDVVLDYVRLLGLMGLLVRDPGGLWRPGRAAVVARDRGQAAAARRVGHSKALGSPRGATRG</sequence>
<dbReference type="Proteomes" id="UP001243009">
    <property type="component" value="Unassembled WGS sequence"/>
</dbReference>
<keyword evidence="4" id="KW-1185">Reference proteome</keyword>
<dbReference type="InterPro" id="IPR057253">
    <property type="entry name" value="CoiA-like_N"/>
</dbReference>
<evidence type="ECO:0000313" key="3">
    <source>
        <dbReference type="EMBL" id="MDO9714137.1"/>
    </source>
</evidence>
<dbReference type="Pfam" id="PF25164">
    <property type="entry name" value="CoiA_N"/>
    <property type="match status" value="1"/>
</dbReference>
<organism evidence="3 4">
    <name type="scientific">Paracraurococcus lichenis</name>
    <dbReference type="NCBI Taxonomy" id="3064888"/>
    <lineage>
        <taxon>Bacteria</taxon>
        <taxon>Pseudomonadati</taxon>
        <taxon>Pseudomonadota</taxon>
        <taxon>Alphaproteobacteria</taxon>
        <taxon>Acetobacterales</taxon>
        <taxon>Roseomonadaceae</taxon>
        <taxon>Paracraurococcus</taxon>
    </lineage>
</organism>
<gene>
    <name evidence="3" type="ORF">Q7A36_37910</name>
</gene>
<dbReference type="EMBL" id="JAUTWS010000171">
    <property type="protein sequence ID" value="MDO9714137.1"/>
    <property type="molecule type" value="Genomic_DNA"/>
</dbReference>
<name>A0ABT9ED48_9PROT</name>
<evidence type="ECO:0000313" key="4">
    <source>
        <dbReference type="Proteomes" id="UP001243009"/>
    </source>
</evidence>
<proteinExistence type="predicted"/>
<accession>A0ABT9ED48</accession>
<dbReference type="RefSeq" id="WP_305108977.1">
    <property type="nucleotide sequence ID" value="NZ_JAUTWS010000171.1"/>
</dbReference>
<comment type="caution">
    <text evidence="3">The sequence shown here is derived from an EMBL/GenBank/DDBJ whole genome shotgun (WGS) entry which is preliminary data.</text>
</comment>
<evidence type="ECO:0000259" key="2">
    <source>
        <dbReference type="Pfam" id="PF25164"/>
    </source>
</evidence>
<reference evidence="3 4" key="1">
    <citation type="submission" date="2023-08" db="EMBL/GenBank/DDBJ databases">
        <title>The draft genome sequence of Paracraurococcus sp. LOR1-02.</title>
        <authorList>
            <person name="Kingkaew E."/>
            <person name="Tanasupawat S."/>
        </authorList>
    </citation>
    <scope>NUCLEOTIDE SEQUENCE [LARGE SCALE GENOMIC DNA]</scope>
    <source>
        <strain evidence="3 4">LOR1-02</strain>
    </source>
</reference>
<feature type="region of interest" description="Disordered" evidence="1">
    <location>
        <begin position="378"/>
        <end position="399"/>
    </location>
</feature>
<evidence type="ECO:0000256" key="1">
    <source>
        <dbReference type="SAM" id="MobiDB-lite"/>
    </source>
</evidence>